<proteinExistence type="predicted"/>
<evidence type="ECO:0000313" key="1">
    <source>
        <dbReference type="EMBL" id="ANY80668.1"/>
    </source>
</evidence>
<accession>A0A1B2EL14</accession>
<dbReference type="AlphaFoldDB" id="A0A1B2EL14"/>
<sequence>MSVASVDVLDMSKCQCPDTRLLSTGEPDIQTDIRCTIVESEAVNALPSIHEVVGSVTPLRKFEELLAIATISSISTSSERDACPFPKPFPAIVEIVARTKVDAPPDKA</sequence>
<protein>
    <submittedName>
        <fullName evidence="1">Uncharacterized protein</fullName>
    </submittedName>
</protein>
<reference evidence="1" key="1">
    <citation type="submission" date="2016-07" db="EMBL/GenBank/DDBJ databases">
        <title>Microvirga ossetica sp. nov. a new species of rhizobia isolated from root nodules of the legume species Vicia alpestris Steven originated from North Ossetia region in the Caucasus.</title>
        <authorList>
            <person name="Safronova V.I."/>
            <person name="Kuznetsova I.G."/>
            <person name="Sazanova A.L."/>
            <person name="Belimov A."/>
            <person name="Andronov E."/>
            <person name="Osledkin Y.S."/>
            <person name="Onishchuk O.P."/>
            <person name="Kurchak O.N."/>
            <person name="Shaposhnikov A.I."/>
            <person name="Willems A."/>
            <person name="Tikhonovich I.A."/>
        </authorList>
    </citation>
    <scope>NUCLEOTIDE SEQUENCE [LARGE SCALE GENOMIC DNA]</scope>
    <source>
        <strain evidence="1">V5/3M</strain>
    </source>
</reference>
<dbReference type="EMBL" id="CP016616">
    <property type="protein sequence ID" value="ANY80668.1"/>
    <property type="molecule type" value="Genomic_DNA"/>
</dbReference>
<dbReference type="KEGG" id="moc:BB934_22550"/>
<gene>
    <name evidence="1" type="ORF">BB934_22550</name>
</gene>
<organism evidence="1">
    <name type="scientific">Microvirga ossetica</name>
    <dbReference type="NCBI Taxonomy" id="1882682"/>
    <lineage>
        <taxon>Bacteria</taxon>
        <taxon>Pseudomonadati</taxon>
        <taxon>Pseudomonadota</taxon>
        <taxon>Alphaproteobacteria</taxon>
        <taxon>Hyphomicrobiales</taxon>
        <taxon>Methylobacteriaceae</taxon>
        <taxon>Microvirga</taxon>
    </lineage>
</organism>
<name>A0A1B2EL14_9HYPH</name>